<accession>A0A7G4AW52</accession>
<dbReference type="EMBL" id="MT711976">
    <property type="protein sequence ID" value="QMP84242.1"/>
    <property type="molecule type" value="Genomic_DNA"/>
</dbReference>
<keyword evidence="2" id="KW-1185">Reference proteome</keyword>
<proteinExistence type="predicted"/>
<gene>
    <name evidence="1" type="ORF">HUN41_00122</name>
</gene>
<evidence type="ECO:0000313" key="2">
    <source>
        <dbReference type="Proteomes" id="UP000515922"/>
    </source>
</evidence>
<evidence type="ECO:0000313" key="1">
    <source>
        <dbReference type="EMBL" id="QMP84242.1"/>
    </source>
</evidence>
<protein>
    <submittedName>
        <fullName evidence="1">Uncharacterized protein</fullName>
    </submittedName>
</protein>
<name>A0A7G4AW52_9CAUD</name>
<sequence>MTYYLIRKKQGEMRLFELHRDIDESGVSGTGIVTQGVEFDDGQVCMLWLTALKGYPQVYPHLERVLEIHGHDGKTRVVFLEDEEEKYPLLDTSNVKFYGTIDPEARQKIIDHFRKVDSDEEV</sequence>
<organism evidence="1 2">
    <name type="scientific">Streptomyces phage Coruscant</name>
    <dbReference type="NCBI Taxonomy" id="2739834"/>
    <lineage>
        <taxon>Viruses</taxon>
        <taxon>Duplodnaviria</taxon>
        <taxon>Heunggongvirae</taxon>
        <taxon>Uroviricota</taxon>
        <taxon>Caudoviricetes</taxon>
        <taxon>Stanwilliamsviridae</taxon>
        <taxon>Boydwoodruffvirinae</taxon>
        <taxon>Coruscantvirus</taxon>
        <taxon>Coruscantvirus coruscant</taxon>
    </lineage>
</organism>
<dbReference type="Proteomes" id="UP000515922">
    <property type="component" value="Segment"/>
</dbReference>
<reference evidence="1 2" key="1">
    <citation type="submission" date="2020-07" db="EMBL/GenBank/DDBJ databases">
        <title>Streptomyces phage Genome sequencing and assembly.</title>
        <authorList>
            <person name="Sharma V."/>
            <person name="Hardy A."/>
            <person name="Frunzke J."/>
        </authorList>
    </citation>
    <scope>NUCLEOTIDE SEQUENCE [LARGE SCALE GENOMIC DNA]</scope>
</reference>